<accession>A0A391P3S2</accession>
<name>A0A391P3S2_9FIRM</name>
<protein>
    <submittedName>
        <fullName evidence="2">Uncharacterized protein</fullName>
    </submittedName>
</protein>
<comment type="caution">
    <text evidence="2">The sequence shown here is derived from an EMBL/GenBank/DDBJ whole genome shotgun (WGS) entry which is preliminary data.</text>
</comment>
<evidence type="ECO:0000313" key="2">
    <source>
        <dbReference type="EMBL" id="GCA68107.1"/>
    </source>
</evidence>
<dbReference type="RefSeq" id="WP_170141730.1">
    <property type="nucleotide sequence ID" value="NZ_BHGK01000001.1"/>
</dbReference>
<keyword evidence="1" id="KW-0472">Membrane</keyword>
<dbReference type="AlphaFoldDB" id="A0A391P3S2"/>
<keyword evidence="3" id="KW-1185">Reference proteome</keyword>
<organism evidence="2 3">
    <name type="scientific">Mediterraneibacter butyricigenes</name>
    <dbReference type="NCBI Taxonomy" id="2316025"/>
    <lineage>
        <taxon>Bacteria</taxon>
        <taxon>Bacillati</taxon>
        <taxon>Bacillota</taxon>
        <taxon>Clostridia</taxon>
        <taxon>Lachnospirales</taxon>
        <taxon>Lachnospiraceae</taxon>
        <taxon>Mediterraneibacter</taxon>
    </lineage>
</organism>
<evidence type="ECO:0000256" key="1">
    <source>
        <dbReference type="SAM" id="Phobius"/>
    </source>
</evidence>
<keyword evidence="1" id="KW-1133">Transmembrane helix</keyword>
<dbReference type="EMBL" id="BHGK01000001">
    <property type="protein sequence ID" value="GCA68107.1"/>
    <property type="molecule type" value="Genomic_DNA"/>
</dbReference>
<evidence type="ECO:0000313" key="3">
    <source>
        <dbReference type="Proteomes" id="UP000265643"/>
    </source>
</evidence>
<feature type="transmembrane region" description="Helical" evidence="1">
    <location>
        <begin position="7"/>
        <end position="28"/>
    </location>
</feature>
<sequence length="58" mass="5990">MKTFIEEYGLVVVSIIVIMLIVVAATPIGTNLKDGIMTAIEKLTTALGTAVSVTGNPA</sequence>
<reference evidence="3" key="1">
    <citation type="submission" date="2018-09" db="EMBL/GenBank/DDBJ databases">
        <title>Draft Genome Sequence of Mediterraneibacter sp. KCTC 15684.</title>
        <authorList>
            <person name="Kim J.S."/>
            <person name="Han K.I."/>
            <person name="Suh M.K."/>
            <person name="Lee K.C."/>
            <person name="Eom M.K."/>
            <person name="Lee J.H."/>
            <person name="Park S.H."/>
            <person name="Kang S.W."/>
            <person name="Park J.E."/>
            <person name="Oh B.S."/>
            <person name="Yu S.Y."/>
            <person name="Choi S.H."/>
            <person name="Lee D.H."/>
            <person name="Yoon H."/>
            <person name="Kim B."/>
            <person name="Yang S.J."/>
            <person name="Lee J.S."/>
        </authorList>
    </citation>
    <scope>NUCLEOTIDE SEQUENCE [LARGE SCALE GENOMIC DNA]</scope>
    <source>
        <strain evidence="3">KCTC 15684</strain>
    </source>
</reference>
<proteinExistence type="predicted"/>
<dbReference type="Proteomes" id="UP000265643">
    <property type="component" value="Unassembled WGS sequence"/>
</dbReference>
<keyword evidence="1" id="KW-0812">Transmembrane</keyword>
<gene>
    <name evidence="2" type="ORF">KGMB01110_25430</name>
</gene>